<dbReference type="InterPro" id="IPR010982">
    <property type="entry name" value="Lambda_DNA-bd_dom_sf"/>
</dbReference>
<keyword evidence="3" id="KW-1185">Reference proteome</keyword>
<evidence type="ECO:0000313" key="3">
    <source>
        <dbReference type="Proteomes" id="UP001501116"/>
    </source>
</evidence>
<accession>A0ABN2QR91</accession>
<dbReference type="Gene3D" id="1.10.260.40">
    <property type="entry name" value="lambda repressor-like DNA-binding domains"/>
    <property type="match status" value="1"/>
</dbReference>
<dbReference type="InterPro" id="IPR001387">
    <property type="entry name" value="Cro/C1-type_HTH"/>
</dbReference>
<reference evidence="2 3" key="1">
    <citation type="journal article" date="2019" name="Int. J. Syst. Evol. Microbiol.">
        <title>The Global Catalogue of Microorganisms (GCM) 10K type strain sequencing project: providing services to taxonomists for standard genome sequencing and annotation.</title>
        <authorList>
            <consortium name="The Broad Institute Genomics Platform"/>
            <consortium name="The Broad Institute Genome Sequencing Center for Infectious Disease"/>
            <person name="Wu L."/>
            <person name="Ma J."/>
        </authorList>
    </citation>
    <scope>NUCLEOTIDE SEQUENCE [LARGE SCALE GENOMIC DNA]</scope>
    <source>
        <strain evidence="2 3">JCM 14545</strain>
    </source>
</reference>
<dbReference type="Proteomes" id="UP001501116">
    <property type="component" value="Unassembled WGS sequence"/>
</dbReference>
<dbReference type="PROSITE" id="PS50943">
    <property type="entry name" value="HTH_CROC1"/>
    <property type="match status" value="1"/>
</dbReference>
<dbReference type="SUPFAM" id="SSF47413">
    <property type="entry name" value="lambda repressor-like DNA-binding domains"/>
    <property type="match status" value="1"/>
</dbReference>
<name>A0ABN2QR91_9PSEU</name>
<comment type="caution">
    <text evidence="2">The sequence shown here is derived from an EMBL/GenBank/DDBJ whole genome shotgun (WGS) entry which is preliminary data.</text>
</comment>
<dbReference type="EMBL" id="BAAANN010000009">
    <property type="protein sequence ID" value="GAA1956533.1"/>
    <property type="molecule type" value="Genomic_DNA"/>
</dbReference>
<feature type="domain" description="HTH cro/C1-type" evidence="1">
    <location>
        <begin position="53"/>
        <end position="100"/>
    </location>
</feature>
<dbReference type="SMART" id="SM00530">
    <property type="entry name" value="HTH_XRE"/>
    <property type="match status" value="1"/>
</dbReference>
<dbReference type="Pfam" id="PF01381">
    <property type="entry name" value="HTH_3"/>
    <property type="match status" value="1"/>
</dbReference>
<gene>
    <name evidence="2" type="ORF">GCM10009754_28140</name>
</gene>
<dbReference type="CDD" id="cd00093">
    <property type="entry name" value="HTH_XRE"/>
    <property type="match status" value="1"/>
</dbReference>
<evidence type="ECO:0000259" key="1">
    <source>
        <dbReference type="PROSITE" id="PS50943"/>
    </source>
</evidence>
<proteinExistence type="predicted"/>
<protein>
    <recommendedName>
        <fullName evidence="1">HTH cro/C1-type domain-containing protein</fullName>
    </recommendedName>
</protein>
<organism evidence="2 3">
    <name type="scientific">Amycolatopsis minnesotensis</name>
    <dbReference type="NCBI Taxonomy" id="337894"/>
    <lineage>
        <taxon>Bacteria</taxon>
        <taxon>Bacillati</taxon>
        <taxon>Actinomycetota</taxon>
        <taxon>Actinomycetes</taxon>
        <taxon>Pseudonocardiales</taxon>
        <taxon>Pseudonocardiaceae</taxon>
        <taxon>Amycolatopsis</taxon>
    </lineage>
</organism>
<evidence type="ECO:0000313" key="2">
    <source>
        <dbReference type="EMBL" id="GAA1956533.1"/>
    </source>
</evidence>
<sequence length="171" mass="18425">MIVSAHSDGLPFTDSSDLRAKGRTAAQIFGIKLNHLRRTVPRRVDEDGTRHYYTLEEVAKAIGVTRQYVSRLEQGAVANGMVMNKAERLAELFDVPGSYFFDNDASKVINAEIDAIRAIAAAGPEAAMALRVLGHRASTRPEDMPRLLAALRSVTEHEGPGTGSGAAGHVD</sequence>